<dbReference type="GO" id="GO:0003677">
    <property type="term" value="F:DNA binding"/>
    <property type="evidence" value="ECO:0007669"/>
    <property type="project" value="InterPro"/>
</dbReference>
<evidence type="ECO:0000256" key="1">
    <source>
        <dbReference type="ARBA" id="ARBA00022741"/>
    </source>
</evidence>
<dbReference type="Pfam" id="PF04851">
    <property type="entry name" value="ResIII"/>
    <property type="match status" value="1"/>
</dbReference>
<feature type="region of interest" description="Disordered" evidence="5">
    <location>
        <begin position="415"/>
        <end position="447"/>
    </location>
</feature>
<keyword evidence="9" id="KW-1185">Reference proteome</keyword>
<sequence length="447" mass="49788">MGSAVALPPAISAIQFPFELKKDQLEAAEAWIGNGCRGSVIFSTGTGKTEIAFECARRAAELSGQDRFPILFLVPRIVLVEQNVRRLQAYSIPDDYIGVYYGERKDVREITISTYQSAINNHHLIRSARMVVLDEVHLVSESAVAFDSIFDVIVEDPAKAILGLTATINEKDPKYQTILTVAPPVKKYMIKDAVTDGRLAKPVVQPIQVNFTPEEQKIYDEASAAIKDISRKLQAYDPVKMTKILMRGGSRGSMAKMWFAHVRKRKELLSATEQKLLKAADLVRRHPNERIMIFSETIDSIQQLKDLLEDSGIPAQTIHNGIKPRERQEILESWGKDYFPLLSVHTLEIGYDVPQVGIAIIIASTSNMNQVAQRIGRVVRKTEGKDQALVYVVYVSGTKDDNVLKVVKAAIEKDGNERKAAVRAPAARDSSNKRPAHGQRTLTKFPS</sequence>
<protein>
    <submittedName>
        <fullName evidence="8">Putative helicase</fullName>
    </submittedName>
</protein>
<dbReference type="InterPro" id="IPR006935">
    <property type="entry name" value="Helicase/UvrB_N"/>
</dbReference>
<keyword evidence="1" id="KW-0547">Nucleotide-binding</keyword>
<dbReference type="PROSITE" id="PS51194">
    <property type="entry name" value="HELICASE_CTER"/>
    <property type="match status" value="1"/>
</dbReference>
<dbReference type="InterPro" id="IPR001650">
    <property type="entry name" value="Helicase_C-like"/>
</dbReference>
<evidence type="ECO:0000259" key="6">
    <source>
        <dbReference type="PROSITE" id="PS51192"/>
    </source>
</evidence>
<dbReference type="GO" id="GO:0004386">
    <property type="term" value="F:helicase activity"/>
    <property type="evidence" value="ECO:0007669"/>
    <property type="project" value="UniProtKB-KW"/>
</dbReference>
<dbReference type="RefSeq" id="WP_015018872.1">
    <property type="nucleotide sequence ID" value="NC_018719.1"/>
</dbReference>
<reference evidence="8 9" key="1">
    <citation type="journal article" date="2012" name="Environ. Microbiol.">
        <title>The genome of the ammonia-oxidizing Candidatus Nitrososphaera gargensis: insights into metabolic versatility and environmental adaptations.</title>
        <authorList>
            <person name="Spang A."/>
            <person name="Poehlein A."/>
            <person name="Offre P."/>
            <person name="Zumbragel S."/>
            <person name="Haider S."/>
            <person name="Rychlik N."/>
            <person name="Nowka B."/>
            <person name="Schmeisser C."/>
            <person name="Lebedeva E.V."/>
            <person name="Rattei T."/>
            <person name="Bohm C."/>
            <person name="Schmid M."/>
            <person name="Galushko A."/>
            <person name="Hatzenpichler R."/>
            <person name="Weinmaier T."/>
            <person name="Daniel R."/>
            <person name="Schleper C."/>
            <person name="Spieck E."/>
            <person name="Streit W."/>
            <person name="Wagner M."/>
        </authorList>
    </citation>
    <scope>NUCLEOTIDE SEQUENCE [LARGE SCALE GENOMIC DNA]</scope>
    <source>
        <strain evidence="9">Ga9.2</strain>
    </source>
</reference>
<evidence type="ECO:0000256" key="2">
    <source>
        <dbReference type="ARBA" id="ARBA00022801"/>
    </source>
</evidence>
<dbReference type="PANTHER" id="PTHR11274">
    <property type="entry name" value="RAD25/XP-B DNA REPAIR HELICASE"/>
    <property type="match status" value="1"/>
</dbReference>
<dbReference type="GeneID" id="13797657"/>
<dbReference type="Pfam" id="PF00271">
    <property type="entry name" value="Helicase_C"/>
    <property type="match status" value="1"/>
</dbReference>
<dbReference type="GO" id="GO:0016787">
    <property type="term" value="F:hydrolase activity"/>
    <property type="evidence" value="ECO:0007669"/>
    <property type="project" value="UniProtKB-KW"/>
</dbReference>
<dbReference type="Gene3D" id="3.40.50.300">
    <property type="entry name" value="P-loop containing nucleotide triphosphate hydrolases"/>
    <property type="match status" value="2"/>
</dbReference>
<evidence type="ECO:0000313" key="9">
    <source>
        <dbReference type="Proteomes" id="UP000008037"/>
    </source>
</evidence>
<dbReference type="Proteomes" id="UP000008037">
    <property type="component" value="Chromosome"/>
</dbReference>
<name>K0IEY5_NITGG</name>
<dbReference type="SMART" id="SM00490">
    <property type="entry name" value="HELICc"/>
    <property type="match status" value="1"/>
</dbReference>
<evidence type="ECO:0000256" key="5">
    <source>
        <dbReference type="SAM" id="MobiDB-lite"/>
    </source>
</evidence>
<evidence type="ECO:0000256" key="4">
    <source>
        <dbReference type="ARBA" id="ARBA00022840"/>
    </source>
</evidence>
<dbReference type="SMART" id="SM00487">
    <property type="entry name" value="DEXDc"/>
    <property type="match status" value="1"/>
</dbReference>
<dbReference type="HOGENOM" id="CLU_558539_0_0_2"/>
<dbReference type="STRING" id="1237085.Ngar_c13980"/>
<accession>K0IEY5</accession>
<proteinExistence type="predicted"/>
<dbReference type="KEGG" id="nga:Ngar_c13980"/>
<dbReference type="SUPFAM" id="SSF52540">
    <property type="entry name" value="P-loop containing nucleoside triphosphate hydrolases"/>
    <property type="match status" value="1"/>
</dbReference>
<evidence type="ECO:0000256" key="3">
    <source>
        <dbReference type="ARBA" id="ARBA00022806"/>
    </source>
</evidence>
<feature type="domain" description="Helicase C-terminal" evidence="7">
    <location>
        <begin position="264"/>
        <end position="426"/>
    </location>
</feature>
<keyword evidence="3 8" id="KW-0347">Helicase</keyword>
<keyword evidence="4" id="KW-0067">ATP-binding</keyword>
<dbReference type="BioCyc" id="CNIT1237085:G1324-1396-MONOMER"/>
<dbReference type="InterPro" id="IPR050615">
    <property type="entry name" value="ATP-dep_DNA_Helicase"/>
</dbReference>
<dbReference type="EMBL" id="CP002408">
    <property type="protein sequence ID" value="AFU58335.1"/>
    <property type="molecule type" value="Genomic_DNA"/>
</dbReference>
<dbReference type="InterPro" id="IPR027417">
    <property type="entry name" value="P-loop_NTPase"/>
</dbReference>
<dbReference type="GO" id="GO:0140097">
    <property type="term" value="F:catalytic activity, acting on DNA"/>
    <property type="evidence" value="ECO:0007669"/>
    <property type="project" value="UniProtKB-ARBA"/>
</dbReference>
<evidence type="ECO:0000259" key="7">
    <source>
        <dbReference type="PROSITE" id="PS51194"/>
    </source>
</evidence>
<dbReference type="PROSITE" id="PS51192">
    <property type="entry name" value="HELICASE_ATP_BIND_1"/>
    <property type="match status" value="1"/>
</dbReference>
<feature type="domain" description="Helicase ATP-binding" evidence="6">
    <location>
        <begin position="29"/>
        <end position="186"/>
    </location>
</feature>
<keyword evidence="2" id="KW-0378">Hydrolase</keyword>
<dbReference type="InParanoid" id="K0IEY5"/>
<organism evidence="8 9">
    <name type="scientific">Nitrososphaera gargensis (strain Ga9.2)</name>
    <dbReference type="NCBI Taxonomy" id="1237085"/>
    <lineage>
        <taxon>Archaea</taxon>
        <taxon>Nitrososphaerota</taxon>
        <taxon>Nitrososphaeria</taxon>
        <taxon>Nitrososphaerales</taxon>
        <taxon>Nitrososphaeraceae</taxon>
        <taxon>Nitrososphaera</taxon>
    </lineage>
</organism>
<evidence type="ECO:0000313" key="8">
    <source>
        <dbReference type="EMBL" id="AFU58335.1"/>
    </source>
</evidence>
<dbReference type="OrthoDB" id="8379at2157"/>
<dbReference type="AlphaFoldDB" id="K0IEY5"/>
<dbReference type="InterPro" id="IPR014001">
    <property type="entry name" value="Helicase_ATP-bd"/>
</dbReference>
<dbReference type="GO" id="GO:0005524">
    <property type="term" value="F:ATP binding"/>
    <property type="evidence" value="ECO:0007669"/>
    <property type="project" value="UniProtKB-KW"/>
</dbReference>
<gene>
    <name evidence="8" type="ordered locus">Ngar_c13980</name>
</gene>
<dbReference type="PANTHER" id="PTHR11274:SF0">
    <property type="entry name" value="GENERAL TRANSCRIPTION AND DNA REPAIR FACTOR IIH HELICASE SUBUNIT XPB"/>
    <property type="match status" value="1"/>
</dbReference>